<dbReference type="AlphaFoldDB" id="A0A024FUV0"/>
<reference evidence="3 4" key="1">
    <citation type="submission" date="2012-05" db="EMBL/GenBank/DDBJ databases">
        <title>Recombination and specialization in a pathogen metapopulation.</title>
        <authorList>
            <person name="Gardiner A."/>
            <person name="Kemen E."/>
            <person name="Schultz-Larsen T."/>
            <person name="MacLean D."/>
            <person name="Van Oosterhout C."/>
            <person name="Jones J.D.G."/>
        </authorList>
    </citation>
    <scope>NUCLEOTIDE SEQUENCE [LARGE SCALE GENOMIC DNA]</scope>
    <source>
        <strain evidence="3 4">Ac Nc2</strain>
    </source>
</reference>
<feature type="chain" id="PRO_5001531860" description="Apple domain-containing protein" evidence="1">
    <location>
        <begin position="22"/>
        <end position="201"/>
    </location>
</feature>
<evidence type="ECO:0000313" key="4">
    <source>
        <dbReference type="Proteomes" id="UP000053237"/>
    </source>
</evidence>
<feature type="signal peptide" evidence="1">
    <location>
        <begin position="1"/>
        <end position="21"/>
    </location>
</feature>
<dbReference type="InterPro" id="IPR003609">
    <property type="entry name" value="Pan_app"/>
</dbReference>
<evidence type="ECO:0000256" key="1">
    <source>
        <dbReference type="SAM" id="SignalP"/>
    </source>
</evidence>
<proteinExistence type="predicted"/>
<comment type="caution">
    <text evidence="3">The sequence shown here is derived from an EMBL/GenBank/DDBJ whole genome shotgun (WGS) entry which is preliminary data.</text>
</comment>
<accession>A0A024FUV0</accession>
<name>A0A024FUV0_9STRA</name>
<dbReference type="EMBL" id="CAIX01000442">
    <property type="protein sequence ID" value="CCI10900.1"/>
    <property type="molecule type" value="Genomic_DNA"/>
</dbReference>
<organism evidence="3 4">
    <name type="scientific">Albugo candida</name>
    <dbReference type="NCBI Taxonomy" id="65357"/>
    <lineage>
        <taxon>Eukaryota</taxon>
        <taxon>Sar</taxon>
        <taxon>Stramenopiles</taxon>
        <taxon>Oomycota</taxon>
        <taxon>Peronosporomycetes</taxon>
        <taxon>Albuginales</taxon>
        <taxon>Albuginaceae</taxon>
        <taxon>Albugo</taxon>
    </lineage>
</organism>
<dbReference type="Pfam" id="PF00024">
    <property type="entry name" value="PAN_1"/>
    <property type="match status" value="1"/>
</dbReference>
<sequence>MPSKFIQSAILTITLFQHAFGGVRVFTNAIYSGVVTGNVIVDELYICENALQIGLSNSNAFIPKKISDYKYNCQFIRIVEHPKDAAKGQQGNTIHVRHRNKSCSPKDGSCCNYDQYVPVADKEPTCQASSDTLLNVRSSEGNYGLAFKVDSQESCHTACTKEQNCKGAVFYPWVKACQMKASFFEFTRLDHAKLLKNRRFV</sequence>
<evidence type="ECO:0000259" key="2">
    <source>
        <dbReference type="Pfam" id="PF00024"/>
    </source>
</evidence>
<keyword evidence="1" id="KW-0732">Signal</keyword>
<gene>
    <name evidence="3" type="ORF">BN9_119320</name>
</gene>
<dbReference type="Proteomes" id="UP000053237">
    <property type="component" value="Unassembled WGS sequence"/>
</dbReference>
<dbReference type="InParanoid" id="A0A024FUV0"/>
<feature type="domain" description="Apple" evidence="2">
    <location>
        <begin position="141"/>
        <end position="183"/>
    </location>
</feature>
<evidence type="ECO:0000313" key="3">
    <source>
        <dbReference type="EMBL" id="CCI10900.1"/>
    </source>
</evidence>
<keyword evidence="4" id="KW-1185">Reference proteome</keyword>
<protein>
    <recommendedName>
        <fullName evidence="2">Apple domain-containing protein</fullName>
    </recommendedName>
</protein>